<dbReference type="Pfam" id="PF24048">
    <property type="entry name" value="LRR_NXF1-5"/>
    <property type="match status" value="1"/>
</dbReference>
<protein>
    <submittedName>
        <fullName evidence="4">Nuclear RNA export factor 1</fullName>
    </submittedName>
</protein>
<feature type="domain" description="TAP-C" evidence="2">
    <location>
        <begin position="284"/>
        <end position="339"/>
    </location>
</feature>
<keyword evidence="3" id="KW-1185">Reference proteome</keyword>
<gene>
    <name evidence="4" type="primary">nxf4</name>
</gene>
<dbReference type="InterPro" id="IPR009060">
    <property type="entry name" value="UBA-like_sf"/>
</dbReference>
<dbReference type="PROSITE" id="PS51281">
    <property type="entry name" value="TAP_C"/>
    <property type="match status" value="1"/>
</dbReference>
<dbReference type="RefSeq" id="XP_017031360.1">
    <property type="nucleotide sequence ID" value="XM_017175871.3"/>
</dbReference>
<dbReference type="Gene3D" id="1.10.8.10">
    <property type="entry name" value="DNA helicase RuvA subunit, C-terminal domain"/>
    <property type="match status" value="1"/>
</dbReference>
<dbReference type="Proteomes" id="UP001652661">
    <property type="component" value="Chromosome 3R"/>
</dbReference>
<evidence type="ECO:0000259" key="2">
    <source>
        <dbReference type="PROSITE" id="PS51281"/>
    </source>
</evidence>
<dbReference type="PANTHER" id="PTHR10662">
    <property type="entry name" value="NUCLEAR RNA EXPORT FACTOR"/>
    <property type="match status" value="1"/>
</dbReference>
<name>A0A6P4IS86_DROKI</name>
<dbReference type="GO" id="GO:0005634">
    <property type="term" value="C:nucleus"/>
    <property type="evidence" value="ECO:0007669"/>
    <property type="project" value="InterPro"/>
</dbReference>
<dbReference type="OrthoDB" id="25872at2759"/>
<evidence type="ECO:0000313" key="4">
    <source>
        <dbReference type="RefSeq" id="XP_017031360.1"/>
    </source>
</evidence>
<dbReference type="SUPFAM" id="SSF46934">
    <property type="entry name" value="UBA-like"/>
    <property type="match status" value="1"/>
</dbReference>
<organism evidence="3 4">
    <name type="scientific">Drosophila kikkawai</name>
    <name type="common">Fruit fly</name>
    <dbReference type="NCBI Taxonomy" id="30033"/>
    <lineage>
        <taxon>Eukaryota</taxon>
        <taxon>Metazoa</taxon>
        <taxon>Ecdysozoa</taxon>
        <taxon>Arthropoda</taxon>
        <taxon>Hexapoda</taxon>
        <taxon>Insecta</taxon>
        <taxon>Pterygota</taxon>
        <taxon>Neoptera</taxon>
        <taxon>Endopterygota</taxon>
        <taxon>Diptera</taxon>
        <taxon>Brachycera</taxon>
        <taxon>Muscomorpha</taxon>
        <taxon>Ephydroidea</taxon>
        <taxon>Drosophilidae</taxon>
        <taxon>Drosophila</taxon>
        <taxon>Sophophora</taxon>
    </lineage>
</organism>
<dbReference type="Pfam" id="PF03943">
    <property type="entry name" value="TAP_C"/>
    <property type="match status" value="1"/>
</dbReference>
<evidence type="ECO:0000256" key="1">
    <source>
        <dbReference type="SAM" id="MobiDB-lite"/>
    </source>
</evidence>
<dbReference type="AlphaFoldDB" id="A0A6P4IS86"/>
<dbReference type="PROSITE" id="PS51450">
    <property type="entry name" value="LRR"/>
    <property type="match status" value="1"/>
</dbReference>
<feature type="region of interest" description="Disordered" evidence="1">
    <location>
        <begin position="1"/>
        <end position="30"/>
    </location>
</feature>
<dbReference type="PANTHER" id="PTHR10662:SF22">
    <property type="entry name" value="NUCLEAR RNA EXPORT FACTOR 1"/>
    <property type="match status" value="1"/>
</dbReference>
<evidence type="ECO:0000313" key="3">
    <source>
        <dbReference type="Proteomes" id="UP001652661"/>
    </source>
</evidence>
<proteinExistence type="predicted"/>
<dbReference type="InterPro" id="IPR032675">
    <property type="entry name" value="LRR_dom_sf"/>
</dbReference>
<dbReference type="GO" id="GO:0003723">
    <property type="term" value="F:RNA binding"/>
    <property type="evidence" value="ECO:0007669"/>
    <property type="project" value="TreeGrafter"/>
</dbReference>
<accession>A0A6P4IS86</accession>
<dbReference type="SUPFAM" id="SSF52058">
    <property type="entry name" value="L domain-like"/>
    <property type="match status" value="1"/>
</dbReference>
<dbReference type="InterPro" id="IPR057125">
    <property type="entry name" value="NXF1/2/3/5-like_LRR"/>
</dbReference>
<dbReference type="InterPro" id="IPR030217">
    <property type="entry name" value="NXF_fam"/>
</dbReference>
<sequence length="341" mass="39372">MASTPRHSGSEGPLCHSTPKSEEVEESERVGQVTSLPVSTHGWYRVLVFSKDHLGVNRVLRSIRRKITPLMLKPHYLHSGGEFDAAEDAGALFTFYVNGYAVASALFRLDRLNSRLWLRVNHRMPVIQYDAAHKRALKQAIMARYDPRKRSLDLTLFHYDGILQGMFFALANPHCMSSVLGILAREMPELEHLWLDRNHLSHLQPFWHVERRLPRLQSISLENNDLNSVALLRVLQFLPLVELNLRRNLLPPGYEIDVLYMWPRLQKLNEVILPAGIGIHLRCHCAPVLIQKVSQETGMNWEWSSKFLELNNCNYAQTISSFHRMLNLGYISHKGFFKNCY</sequence>
<dbReference type="InterPro" id="IPR001611">
    <property type="entry name" value="Leu-rich_rpt"/>
</dbReference>
<dbReference type="Gene3D" id="3.80.10.10">
    <property type="entry name" value="Ribonuclease Inhibitor"/>
    <property type="match status" value="1"/>
</dbReference>
<dbReference type="InterPro" id="IPR005637">
    <property type="entry name" value="TAP_C_dom"/>
</dbReference>
<dbReference type="GO" id="GO:0016973">
    <property type="term" value="P:poly(A)+ mRNA export from nucleus"/>
    <property type="evidence" value="ECO:0007669"/>
    <property type="project" value="TreeGrafter"/>
</dbReference>
<reference evidence="4" key="1">
    <citation type="submission" date="2025-08" db="UniProtKB">
        <authorList>
            <consortium name="RefSeq"/>
        </authorList>
    </citation>
    <scope>IDENTIFICATION</scope>
    <source>
        <strain evidence="4">14028-0561.14</strain>
        <tissue evidence="4">Whole fly</tissue>
    </source>
</reference>